<dbReference type="Proteomes" id="UP000198582">
    <property type="component" value="Unassembled WGS sequence"/>
</dbReference>
<feature type="compositionally biased region" description="Pro residues" evidence="1">
    <location>
        <begin position="226"/>
        <end position="261"/>
    </location>
</feature>
<dbReference type="RefSeq" id="WP_245787337.1">
    <property type="nucleotide sequence ID" value="NZ_FOEF01000006.1"/>
</dbReference>
<evidence type="ECO:0000313" key="2">
    <source>
        <dbReference type="EMBL" id="SEP33043.1"/>
    </source>
</evidence>
<dbReference type="EMBL" id="FOEF01000006">
    <property type="protein sequence ID" value="SEP33043.1"/>
    <property type="molecule type" value="Genomic_DNA"/>
</dbReference>
<dbReference type="AlphaFoldDB" id="A0A1H8WZX7"/>
<name>A0A1H8WZX7_9PSEU</name>
<feature type="region of interest" description="Disordered" evidence="1">
    <location>
        <begin position="226"/>
        <end position="274"/>
    </location>
</feature>
<reference evidence="3" key="1">
    <citation type="submission" date="2016-10" db="EMBL/GenBank/DDBJ databases">
        <authorList>
            <person name="Varghese N."/>
            <person name="Submissions S."/>
        </authorList>
    </citation>
    <scope>NUCLEOTIDE SEQUENCE [LARGE SCALE GENOMIC DNA]</scope>
    <source>
        <strain evidence="3">DSM 44993</strain>
    </source>
</reference>
<proteinExistence type="predicted"/>
<gene>
    <name evidence="2" type="ORF">SAMN04489732_10695</name>
</gene>
<evidence type="ECO:0000256" key="1">
    <source>
        <dbReference type="SAM" id="MobiDB-lite"/>
    </source>
</evidence>
<sequence>MSFFTDGPRERPLFPVREQELFSYEGRPWTGPPGDHIVPALLPWAVPLGRSARTIVALRGIEVWPEAMTLRLGVYSRDSLHEGRSGSLIDHRRIPDYNALLIGVLYSDGRRASSETISVPSASEPDQPVLRAQGGGGSQFHLDHQVFVWPLPQDGPLTLVVQWLDRGIKETHTALDGAAIRAAAHEAGELWPGLPKRPGNGVAVRQAGIASVSFSGSAYGQVPAAMPTPVPPPAEALPADVPPTAVPPTALPQPTPLPQPTALPQRKPRATTAE</sequence>
<keyword evidence="3" id="KW-1185">Reference proteome</keyword>
<evidence type="ECO:0000313" key="3">
    <source>
        <dbReference type="Proteomes" id="UP000198582"/>
    </source>
</evidence>
<organism evidence="2 3">
    <name type="scientific">Amycolatopsis saalfeldensis</name>
    <dbReference type="NCBI Taxonomy" id="394193"/>
    <lineage>
        <taxon>Bacteria</taxon>
        <taxon>Bacillati</taxon>
        <taxon>Actinomycetota</taxon>
        <taxon>Actinomycetes</taxon>
        <taxon>Pseudonocardiales</taxon>
        <taxon>Pseudonocardiaceae</taxon>
        <taxon>Amycolatopsis</taxon>
    </lineage>
</organism>
<accession>A0A1H8WZX7</accession>
<protein>
    <submittedName>
        <fullName evidence="2">Uncharacterized protein</fullName>
    </submittedName>
</protein>
<dbReference type="STRING" id="394193.SAMN04489732_10695"/>